<feature type="domain" description="N-acetyltransferase" evidence="3">
    <location>
        <begin position="4"/>
        <end position="167"/>
    </location>
</feature>
<dbReference type="Gene3D" id="3.40.630.30">
    <property type="match status" value="1"/>
</dbReference>
<evidence type="ECO:0000259" key="3">
    <source>
        <dbReference type="PROSITE" id="PS51186"/>
    </source>
</evidence>
<protein>
    <submittedName>
        <fullName evidence="4">GNAT family N-acetyltransferase</fullName>
    </submittedName>
</protein>
<dbReference type="OrthoDB" id="273614at2"/>
<dbReference type="Pfam" id="PF00583">
    <property type="entry name" value="Acetyltransf_1"/>
    <property type="match status" value="1"/>
</dbReference>
<accession>A0A5B2X9N3</accession>
<gene>
    <name evidence="4" type="ORF">F0L68_21835</name>
</gene>
<keyword evidence="5" id="KW-1185">Reference proteome</keyword>
<evidence type="ECO:0000256" key="1">
    <source>
        <dbReference type="ARBA" id="ARBA00022679"/>
    </source>
</evidence>
<evidence type="ECO:0000313" key="4">
    <source>
        <dbReference type="EMBL" id="KAA2259562.1"/>
    </source>
</evidence>
<keyword evidence="2" id="KW-0012">Acyltransferase</keyword>
<dbReference type="AlphaFoldDB" id="A0A5B2X9N3"/>
<keyword evidence="1 4" id="KW-0808">Transferase</keyword>
<dbReference type="GO" id="GO:0016747">
    <property type="term" value="F:acyltransferase activity, transferring groups other than amino-acyl groups"/>
    <property type="evidence" value="ECO:0007669"/>
    <property type="project" value="InterPro"/>
</dbReference>
<dbReference type="Proteomes" id="UP000323454">
    <property type="component" value="Unassembled WGS sequence"/>
</dbReference>
<evidence type="ECO:0000313" key="5">
    <source>
        <dbReference type="Proteomes" id="UP000323454"/>
    </source>
</evidence>
<dbReference type="InterPro" id="IPR016181">
    <property type="entry name" value="Acyl_CoA_acyltransferase"/>
</dbReference>
<dbReference type="InterPro" id="IPR050832">
    <property type="entry name" value="Bact_Acetyltransf"/>
</dbReference>
<dbReference type="CDD" id="cd04301">
    <property type="entry name" value="NAT_SF"/>
    <property type="match status" value="1"/>
</dbReference>
<dbReference type="PANTHER" id="PTHR43877">
    <property type="entry name" value="AMINOALKYLPHOSPHONATE N-ACETYLTRANSFERASE-RELATED-RELATED"/>
    <property type="match status" value="1"/>
</dbReference>
<reference evidence="4 5" key="1">
    <citation type="submission" date="2019-09" db="EMBL/GenBank/DDBJ databases">
        <title>Goodfellowia gen. nov., a new genus of the Pseudonocardineae related to Actinoalloteichus, containing Goodfellowia coeruleoviolacea gen. nov., comb. nov. gen. nov., comb. nov.</title>
        <authorList>
            <person name="Labeda D."/>
        </authorList>
    </citation>
    <scope>NUCLEOTIDE SEQUENCE [LARGE SCALE GENOMIC DNA]</scope>
    <source>
        <strain evidence="4 5">AN110305</strain>
    </source>
</reference>
<sequence length="167" mass="18148">MSDVVVRPARAEELPAVGALTVAAYLADGYLEGRTEDGYATKLADAEDRAAHAELLVAVDPDDTILGSVTVVRSGTKFAEISRADELEFRMLGVAPEARGRGIGTVLTAAVVDRARELGLPRVVLSSLDRMTNVHRLYRRLGFERLPERDWRPAPHVQLVVFGLALS</sequence>
<dbReference type="EMBL" id="VUOB01000038">
    <property type="protein sequence ID" value="KAA2259562.1"/>
    <property type="molecule type" value="Genomic_DNA"/>
</dbReference>
<name>A0A5B2X9N3_9PSEU</name>
<proteinExistence type="predicted"/>
<dbReference type="PROSITE" id="PS51186">
    <property type="entry name" value="GNAT"/>
    <property type="match status" value="1"/>
</dbReference>
<organism evidence="4 5">
    <name type="scientific">Solihabitans fulvus</name>
    <dbReference type="NCBI Taxonomy" id="1892852"/>
    <lineage>
        <taxon>Bacteria</taxon>
        <taxon>Bacillati</taxon>
        <taxon>Actinomycetota</taxon>
        <taxon>Actinomycetes</taxon>
        <taxon>Pseudonocardiales</taxon>
        <taxon>Pseudonocardiaceae</taxon>
        <taxon>Solihabitans</taxon>
    </lineage>
</organism>
<dbReference type="InterPro" id="IPR000182">
    <property type="entry name" value="GNAT_dom"/>
</dbReference>
<dbReference type="PANTHER" id="PTHR43877:SF2">
    <property type="entry name" value="AMINOALKYLPHOSPHONATE N-ACETYLTRANSFERASE-RELATED"/>
    <property type="match status" value="1"/>
</dbReference>
<dbReference type="RefSeq" id="WP_149851475.1">
    <property type="nucleotide sequence ID" value="NZ_VUOB01000038.1"/>
</dbReference>
<reference evidence="4 5" key="2">
    <citation type="submission" date="2019-09" db="EMBL/GenBank/DDBJ databases">
        <authorList>
            <person name="Jin C."/>
        </authorList>
    </citation>
    <scope>NUCLEOTIDE SEQUENCE [LARGE SCALE GENOMIC DNA]</scope>
    <source>
        <strain evidence="4 5">AN110305</strain>
    </source>
</reference>
<evidence type="ECO:0000256" key="2">
    <source>
        <dbReference type="ARBA" id="ARBA00023315"/>
    </source>
</evidence>
<comment type="caution">
    <text evidence="4">The sequence shown here is derived from an EMBL/GenBank/DDBJ whole genome shotgun (WGS) entry which is preliminary data.</text>
</comment>
<dbReference type="SUPFAM" id="SSF55729">
    <property type="entry name" value="Acyl-CoA N-acyltransferases (Nat)"/>
    <property type="match status" value="1"/>
</dbReference>